<evidence type="ECO:0000313" key="2">
    <source>
        <dbReference type="EMBL" id="RFU42346.1"/>
    </source>
</evidence>
<dbReference type="GO" id="GO:0004386">
    <property type="term" value="F:helicase activity"/>
    <property type="evidence" value="ECO:0007669"/>
    <property type="project" value="UniProtKB-KW"/>
</dbReference>
<keyword evidence="3" id="KW-1185">Reference proteome</keyword>
<dbReference type="PROSITE" id="PS51194">
    <property type="entry name" value="HELICASE_CTER"/>
    <property type="match status" value="1"/>
</dbReference>
<evidence type="ECO:0000259" key="1">
    <source>
        <dbReference type="PROSITE" id="PS51194"/>
    </source>
</evidence>
<dbReference type="EMBL" id="QURH01000132">
    <property type="protein sequence ID" value="RFU42346.1"/>
    <property type="molecule type" value="Genomic_DNA"/>
</dbReference>
<proteinExistence type="predicted"/>
<dbReference type="SUPFAM" id="SSF52540">
    <property type="entry name" value="P-loop containing nucleoside triphosphate hydrolases"/>
    <property type="match status" value="1"/>
</dbReference>
<dbReference type="Pfam" id="PF00271">
    <property type="entry name" value="Helicase_C"/>
    <property type="match status" value="1"/>
</dbReference>
<name>A0A372JRC9_9ACTN</name>
<reference evidence="2 3" key="1">
    <citation type="submission" date="2018-08" db="EMBL/GenBank/DDBJ databases">
        <title>Actinomadura jelena sp. nov., a novel Actinomycete isolated from soil in Chad.</title>
        <authorList>
            <person name="Shi L."/>
        </authorList>
    </citation>
    <scope>NUCLEOTIDE SEQUENCE [LARGE SCALE GENOMIC DNA]</scope>
    <source>
        <strain evidence="2 3">NEAU-G17</strain>
    </source>
</reference>
<dbReference type="SMART" id="SM00490">
    <property type="entry name" value="HELICc"/>
    <property type="match status" value="1"/>
</dbReference>
<dbReference type="RefSeq" id="WP_117356677.1">
    <property type="nucleotide sequence ID" value="NZ_QURH01000132.1"/>
</dbReference>
<dbReference type="AlphaFoldDB" id="A0A372JRC9"/>
<gene>
    <name evidence="2" type="ORF">DZF91_07055</name>
</gene>
<comment type="caution">
    <text evidence="2">The sequence shown here is derived from an EMBL/GenBank/DDBJ whole genome shotgun (WGS) entry which is preliminary data.</text>
</comment>
<feature type="domain" description="Helicase C-terminal" evidence="1">
    <location>
        <begin position="794"/>
        <end position="940"/>
    </location>
</feature>
<dbReference type="InterPro" id="IPR001650">
    <property type="entry name" value="Helicase_C-like"/>
</dbReference>
<keyword evidence="2" id="KW-0067">ATP-binding</keyword>
<organism evidence="2 3">
    <name type="scientific">Actinomadura logoneensis</name>
    <dbReference type="NCBI Taxonomy" id="2293572"/>
    <lineage>
        <taxon>Bacteria</taxon>
        <taxon>Bacillati</taxon>
        <taxon>Actinomycetota</taxon>
        <taxon>Actinomycetes</taxon>
        <taxon>Streptosporangiales</taxon>
        <taxon>Thermomonosporaceae</taxon>
        <taxon>Actinomadura</taxon>
    </lineage>
</organism>
<keyword evidence="2" id="KW-0347">Helicase</keyword>
<keyword evidence="2" id="KW-0378">Hydrolase</keyword>
<dbReference type="OrthoDB" id="713315at2"/>
<dbReference type="Gene3D" id="3.40.50.300">
    <property type="entry name" value="P-loop containing nucleotide triphosphate hydrolases"/>
    <property type="match status" value="2"/>
</dbReference>
<protein>
    <submittedName>
        <fullName evidence="2">DNA helicase</fullName>
    </submittedName>
</protein>
<accession>A0A372JRC9</accession>
<dbReference type="Proteomes" id="UP000261811">
    <property type="component" value="Unassembled WGS sequence"/>
</dbReference>
<keyword evidence="2" id="KW-0547">Nucleotide-binding</keyword>
<dbReference type="CDD" id="cd18785">
    <property type="entry name" value="SF2_C"/>
    <property type="match status" value="1"/>
</dbReference>
<evidence type="ECO:0000313" key="3">
    <source>
        <dbReference type="Proteomes" id="UP000261811"/>
    </source>
</evidence>
<sequence>MTETRDIRGHYAFRERLAERLCADLLGPATGPTEVLDQEPATAYITGVLYPMHRDPEDARIERDGQDLDLAPARLTQDEVPDTGVAMANRKMPSAMGITFAVDPKRASAVTVTATAAVYEPIDENDRLVAALRASRGGTDEDHTLRWRRRPLSIEPVQVEIDHAREERRELVEGLGLELRVTVRGADENGDVAVTTTLVNARTAARGELLDAQCFFQPVIRIEVPQGSGALVERRRSNGGDERERLLNDLLYRHAPMFAAGHGCAADWDWTPPPAGGVHGHRRATTDAVWTTFTPSAEVLSSQSNPDVPEPGMLWLARAPKPDVIAFLKEIVSGYEEWIRQRSSEAEALRETEFFDIARQQLDSCAVACRRMQGGIARLEEAPDVYEAFQLANEAMAHQRARTAWVRRGRSGEPALGGGRWRPFQIGFILLCLDGIVDLDHPDRDVADLLWFPTGGGKTEAYLGLIALTTFLRRLRDPRAGGGVTVLMRYTLRLLTLQQFERAATLICAMETIRRDRPSSLGTEHISIGMWVGKAATPNWLSAAASSLAELRRNKKLQVENPVQLRSCPWCGTAMDAHDYEVDQDKRRMWIRCRNAECEFHSELPVHVVDEEIYRVRPTLVIATADKFAQIAWREQVCTLFNKADGTHVETSPPELVIQDELHLISGPLGTLAGLYETAIDIAAQRPKVIASTATIRRAQEQGARLFDRGVEQFPPAGLDARDSWFAVEAARDDKASRRYVGLLSASTSQATLLIRSYAALLHYAKQLDGDDDVRDAYWTLVGYFNSLRLLSAAELQVYADVQERLAQLSKREGCEQRTVEILRELTSRVDSSDVPEYLQELFRDFASRSAADVVLATNMISVGVDVDRLGLMAVMGQPQTTAEYIQATSRVGRRDPGLVVTLLNSARSRDRSHYENFISYHSALYQQVESTSVTPFAPRARDRALHAVLVGSARLTLPAARPNLAAARVEEFVADLENLKQEILERVKAIAADEHVETEEELDEFISGWRELARANPRLRYEAVRKKWSGHQRQADEALLSAYGWDEDLYESAPTMWSLRDVDVESDLYLEN</sequence>
<dbReference type="InterPro" id="IPR027417">
    <property type="entry name" value="P-loop_NTPase"/>
</dbReference>